<dbReference type="AlphaFoldDB" id="A0AA36CSH3"/>
<dbReference type="PANTHER" id="PTHR10695:SF46">
    <property type="entry name" value="BIFUNCTIONAL COENZYME A SYNTHASE-RELATED"/>
    <property type="match status" value="1"/>
</dbReference>
<dbReference type="InterPro" id="IPR027417">
    <property type="entry name" value="P-loop_NTPase"/>
</dbReference>
<dbReference type="GO" id="GO:0005524">
    <property type="term" value="F:ATP binding"/>
    <property type="evidence" value="ECO:0007669"/>
    <property type="project" value="UniProtKB-KW"/>
</dbReference>
<feature type="non-terminal residue" evidence="4">
    <location>
        <position position="459"/>
    </location>
</feature>
<gene>
    <name evidence="4" type="ORF">MSPICULIGERA_LOCUS12828</name>
</gene>
<dbReference type="InterPro" id="IPR004821">
    <property type="entry name" value="Cyt_trans-like"/>
</dbReference>
<dbReference type="InterPro" id="IPR014729">
    <property type="entry name" value="Rossmann-like_a/b/a_fold"/>
</dbReference>
<dbReference type="Pfam" id="PF01121">
    <property type="entry name" value="CoaE"/>
    <property type="match status" value="1"/>
</dbReference>
<sequence>MDTNDKMNETALLVISRQSLGKLKDLLVLASKQVHKKLYVRIEHEELASLVPQLYMQSSLFCPNLDVRVMLADRIPEHQKFIGDDRPGKMVIPAKPYHDVVLGGTFDRMHNGHKTLLSRAILLGSGTLYCGVTDVAMIQKKSLWELIAPVEERIEDVQQFVDDVSDNMKCDLFPLDDPFGKSITAPSLQAIIVSAETVKGGEAVNTKRKENGLSPVDIDKIELLDAEDEVLNEVKISSSTRRREALGSLLRPPTRPPTAGRPYVIGLTGGIASGKSNIAKYLADQPDFLVIDCDGLAHDAYSPGSILSQRIREAFDGVVDSTGLVDRKKLGAIVFQNPERRLELNGIVWPALMQLVQAKIDATDRPIVVVEAAALVEAGWDKEMNELWTVIVPRAEAVRRVCHRDNATAEQAEARLNAQIDNKSRVDASNVVFCSLWAYEETRRQVERALNQLPLRLKQ</sequence>
<reference evidence="4" key="1">
    <citation type="submission" date="2023-06" db="EMBL/GenBank/DDBJ databases">
        <authorList>
            <person name="Delattre M."/>
        </authorList>
    </citation>
    <scope>NUCLEOTIDE SEQUENCE</scope>
    <source>
        <strain evidence="4">AF72</strain>
    </source>
</reference>
<evidence type="ECO:0000256" key="1">
    <source>
        <dbReference type="ARBA" id="ARBA00022741"/>
    </source>
</evidence>
<dbReference type="NCBIfam" id="TIGR00152">
    <property type="entry name" value="dephospho-CoA kinase"/>
    <property type="match status" value="1"/>
</dbReference>
<dbReference type="GO" id="GO:0004140">
    <property type="term" value="F:dephospho-CoA kinase activity"/>
    <property type="evidence" value="ECO:0007669"/>
    <property type="project" value="InterPro"/>
</dbReference>
<evidence type="ECO:0000313" key="4">
    <source>
        <dbReference type="EMBL" id="CAJ0574495.1"/>
    </source>
</evidence>
<dbReference type="FunFam" id="3.40.50.620:FF:000089">
    <property type="entry name" value="Bifunctional coenzyme A synthase"/>
    <property type="match status" value="1"/>
</dbReference>
<keyword evidence="1" id="KW-0547">Nucleotide-binding</keyword>
<dbReference type="Gene3D" id="3.40.50.620">
    <property type="entry name" value="HUPs"/>
    <property type="match status" value="1"/>
</dbReference>
<dbReference type="Gene3D" id="3.40.50.300">
    <property type="entry name" value="P-loop containing nucleotide triphosphate hydrolases"/>
    <property type="match status" value="1"/>
</dbReference>
<keyword evidence="2" id="KW-0067">ATP-binding</keyword>
<dbReference type="InterPro" id="IPR001977">
    <property type="entry name" value="Depp_CoAkinase"/>
</dbReference>
<dbReference type="SUPFAM" id="SSF52374">
    <property type="entry name" value="Nucleotidylyl transferase"/>
    <property type="match status" value="1"/>
</dbReference>
<keyword evidence="5" id="KW-1185">Reference proteome</keyword>
<dbReference type="CDD" id="cd02022">
    <property type="entry name" value="DPCK"/>
    <property type="match status" value="1"/>
</dbReference>
<dbReference type="HAMAP" id="MF_00376">
    <property type="entry name" value="Dephospho_CoA_kinase"/>
    <property type="match status" value="1"/>
</dbReference>
<dbReference type="PANTHER" id="PTHR10695">
    <property type="entry name" value="DEPHOSPHO-COA KINASE-RELATED"/>
    <property type="match status" value="1"/>
</dbReference>
<dbReference type="CDD" id="cd02164">
    <property type="entry name" value="PPAT_CoAS"/>
    <property type="match status" value="1"/>
</dbReference>
<protein>
    <recommendedName>
        <fullName evidence="3">Cytidyltransferase-like domain-containing protein</fullName>
    </recommendedName>
</protein>
<proteinExistence type="inferred from homology"/>
<feature type="domain" description="Cytidyltransferase-like" evidence="3">
    <location>
        <begin position="101"/>
        <end position="240"/>
    </location>
</feature>
<dbReference type="EMBL" id="CATQJA010002630">
    <property type="protein sequence ID" value="CAJ0574495.1"/>
    <property type="molecule type" value="Genomic_DNA"/>
</dbReference>
<dbReference type="SUPFAM" id="SSF52540">
    <property type="entry name" value="P-loop containing nucleoside triphosphate hydrolases"/>
    <property type="match status" value="1"/>
</dbReference>
<evidence type="ECO:0000256" key="2">
    <source>
        <dbReference type="ARBA" id="ARBA00022840"/>
    </source>
</evidence>
<name>A0AA36CSH3_9BILA</name>
<evidence type="ECO:0000259" key="3">
    <source>
        <dbReference type="Pfam" id="PF01467"/>
    </source>
</evidence>
<dbReference type="PROSITE" id="PS51219">
    <property type="entry name" value="DPCK"/>
    <property type="match status" value="1"/>
</dbReference>
<dbReference type="GO" id="GO:0015937">
    <property type="term" value="P:coenzyme A biosynthetic process"/>
    <property type="evidence" value="ECO:0007669"/>
    <property type="project" value="InterPro"/>
</dbReference>
<dbReference type="Proteomes" id="UP001177023">
    <property type="component" value="Unassembled WGS sequence"/>
</dbReference>
<evidence type="ECO:0000313" key="5">
    <source>
        <dbReference type="Proteomes" id="UP001177023"/>
    </source>
</evidence>
<accession>A0AA36CSH3</accession>
<comment type="caution">
    <text evidence="4">The sequence shown here is derived from an EMBL/GenBank/DDBJ whole genome shotgun (WGS) entry which is preliminary data.</text>
</comment>
<dbReference type="NCBIfam" id="NF001985">
    <property type="entry name" value="PRK00777.1"/>
    <property type="match status" value="1"/>
</dbReference>
<dbReference type="Pfam" id="PF01467">
    <property type="entry name" value="CTP_transf_like"/>
    <property type="match status" value="1"/>
</dbReference>
<organism evidence="4 5">
    <name type="scientific">Mesorhabditis spiculigera</name>
    <dbReference type="NCBI Taxonomy" id="96644"/>
    <lineage>
        <taxon>Eukaryota</taxon>
        <taxon>Metazoa</taxon>
        <taxon>Ecdysozoa</taxon>
        <taxon>Nematoda</taxon>
        <taxon>Chromadorea</taxon>
        <taxon>Rhabditida</taxon>
        <taxon>Rhabditina</taxon>
        <taxon>Rhabditomorpha</taxon>
        <taxon>Rhabditoidea</taxon>
        <taxon>Rhabditidae</taxon>
        <taxon>Mesorhabditinae</taxon>
        <taxon>Mesorhabditis</taxon>
    </lineage>
</organism>